<organism evidence="3 4">
    <name type="scientific">Bizionia arctica</name>
    <dbReference type="NCBI Taxonomy" id="1495645"/>
    <lineage>
        <taxon>Bacteria</taxon>
        <taxon>Pseudomonadati</taxon>
        <taxon>Bacteroidota</taxon>
        <taxon>Flavobacteriia</taxon>
        <taxon>Flavobacteriales</taxon>
        <taxon>Flavobacteriaceae</taxon>
        <taxon>Bizionia</taxon>
    </lineage>
</organism>
<accession>A0A917GDW2</accession>
<dbReference type="NCBIfam" id="NF040656">
    <property type="entry name" value="GHMP_GYDIA"/>
    <property type="match status" value="1"/>
</dbReference>
<comment type="caution">
    <text evidence="3">The sequence shown here is derived from an EMBL/GenBank/DDBJ whole genome shotgun (WGS) entry which is preliminary data.</text>
</comment>
<dbReference type="SUPFAM" id="SSF54211">
    <property type="entry name" value="Ribosomal protein S5 domain 2-like"/>
    <property type="match status" value="1"/>
</dbReference>
<comment type="similarity">
    <text evidence="1">Belongs to the UPF0213 family.</text>
</comment>
<reference evidence="3" key="1">
    <citation type="journal article" date="2014" name="Int. J. Syst. Evol. Microbiol.">
        <title>Complete genome sequence of Corynebacterium casei LMG S-19264T (=DSM 44701T), isolated from a smear-ripened cheese.</title>
        <authorList>
            <consortium name="US DOE Joint Genome Institute (JGI-PGF)"/>
            <person name="Walter F."/>
            <person name="Albersmeier A."/>
            <person name="Kalinowski J."/>
            <person name="Ruckert C."/>
        </authorList>
    </citation>
    <scope>NUCLEOTIDE SEQUENCE</scope>
    <source>
        <strain evidence="3">CGMCC 1.12751</strain>
    </source>
</reference>
<dbReference type="Gene3D" id="3.40.1440.10">
    <property type="entry name" value="GIY-YIG endonuclease"/>
    <property type="match status" value="1"/>
</dbReference>
<dbReference type="InterPro" id="IPR020568">
    <property type="entry name" value="Ribosomal_Su5_D2-typ_SF"/>
</dbReference>
<evidence type="ECO:0000313" key="3">
    <source>
        <dbReference type="EMBL" id="GGG40750.1"/>
    </source>
</evidence>
<feature type="domain" description="GIY-YIG" evidence="2">
    <location>
        <begin position="2"/>
        <end position="77"/>
    </location>
</feature>
<name>A0A917GDW2_9FLAO</name>
<dbReference type="PANTHER" id="PTHR34477:SF1">
    <property type="entry name" value="UPF0213 PROTEIN YHBQ"/>
    <property type="match status" value="1"/>
</dbReference>
<dbReference type="EMBL" id="BMFQ01000001">
    <property type="protein sequence ID" value="GGG40750.1"/>
    <property type="molecule type" value="Genomic_DNA"/>
</dbReference>
<dbReference type="SUPFAM" id="SSF82771">
    <property type="entry name" value="GIY-YIG endonuclease"/>
    <property type="match status" value="1"/>
</dbReference>
<reference evidence="3" key="2">
    <citation type="submission" date="2020-09" db="EMBL/GenBank/DDBJ databases">
        <authorList>
            <person name="Sun Q."/>
            <person name="Zhou Y."/>
        </authorList>
    </citation>
    <scope>NUCLEOTIDE SEQUENCE</scope>
    <source>
        <strain evidence="3">CGMCC 1.12751</strain>
    </source>
</reference>
<dbReference type="CDD" id="cd10456">
    <property type="entry name" value="GIY-YIG_UPF0213"/>
    <property type="match status" value="1"/>
</dbReference>
<evidence type="ECO:0000259" key="2">
    <source>
        <dbReference type="PROSITE" id="PS50164"/>
    </source>
</evidence>
<dbReference type="InterPro" id="IPR014721">
    <property type="entry name" value="Ribsml_uS5_D2-typ_fold_subgr"/>
</dbReference>
<evidence type="ECO:0000256" key="1">
    <source>
        <dbReference type="ARBA" id="ARBA00007435"/>
    </source>
</evidence>
<dbReference type="PANTHER" id="PTHR34477">
    <property type="entry name" value="UPF0213 PROTEIN YHBQ"/>
    <property type="match status" value="1"/>
</dbReference>
<dbReference type="Proteomes" id="UP000625976">
    <property type="component" value="Unassembled WGS sequence"/>
</dbReference>
<dbReference type="PROSITE" id="PS50164">
    <property type="entry name" value="GIY_YIG"/>
    <property type="match status" value="1"/>
</dbReference>
<keyword evidence="4" id="KW-1185">Reference proteome</keyword>
<dbReference type="SMART" id="SM00465">
    <property type="entry name" value="GIYc"/>
    <property type="match status" value="1"/>
</dbReference>
<dbReference type="RefSeq" id="WP_188462517.1">
    <property type="nucleotide sequence ID" value="NZ_BMFQ01000001.1"/>
</dbReference>
<dbReference type="InterPro" id="IPR047765">
    <property type="entry name" value="GHMP_GYDIA-like"/>
</dbReference>
<sequence length="417" mass="47556">MQKGFVYILECSDGSYYTGSTIDIEKRIAQHQNGQGANHTRKRLPVNLIYLEEFQRIDDAFYREKQIQGWSRNKKTALIEENFQKLSEYAECMNDSHYKEWLRLRSASKSRTKSEIETHYSNGKLLITGEYVVLDGALSLAIPTKFGQSLEVTPCDEHKVTWKSFDSENKIWFETVFEINPNDISLQIPNNSEKQTRLLNILQAVKKLNPEFLTSGCHVETKLTFPQDWGLGTSSTLINNIASWAKVDAYKLLELTFGGSGYDIACAQNNHPISYQIGNNNQNLITEVDFNPSFKEALYFVYLNKKQNSRDGIAQYKASTADKTQVIKEISKITLKLISSSNLKDFNTLLNSHEQLISSILQQVSVKEKLFPDFKGSIKSLGAWGGDFVLVTSEENPTPYFRNKGYHTIVPYSEMIK</sequence>
<proteinExistence type="inferred from homology"/>
<dbReference type="Gene3D" id="3.30.230.10">
    <property type="match status" value="1"/>
</dbReference>
<protein>
    <recommendedName>
        <fullName evidence="2">GIY-YIG domain-containing protein</fullName>
    </recommendedName>
</protein>
<dbReference type="InterPro" id="IPR035901">
    <property type="entry name" value="GIY-YIG_endonuc_sf"/>
</dbReference>
<dbReference type="AlphaFoldDB" id="A0A917GDW2"/>
<gene>
    <name evidence="3" type="ORF">GCM10010976_10440</name>
</gene>
<dbReference type="Pfam" id="PF01541">
    <property type="entry name" value="GIY-YIG"/>
    <property type="match status" value="1"/>
</dbReference>
<evidence type="ECO:0000313" key="4">
    <source>
        <dbReference type="Proteomes" id="UP000625976"/>
    </source>
</evidence>
<dbReference type="InterPro" id="IPR000305">
    <property type="entry name" value="GIY-YIG_endonuc"/>
</dbReference>
<dbReference type="InterPro" id="IPR050190">
    <property type="entry name" value="UPF0213_domain"/>
</dbReference>